<accession>A0ABP9WYZ8</accession>
<dbReference type="Pfam" id="PF13200">
    <property type="entry name" value="DUF4015"/>
    <property type="match status" value="1"/>
</dbReference>
<proteinExistence type="predicted"/>
<feature type="chain" id="PRO_5046498843" description="DUF4015 domain-containing protein" evidence="1">
    <location>
        <begin position="26"/>
        <end position="680"/>
    </location>
</feature>
<feature type="signal peptide" evidence="1">
    <location>
        <begin position="1"/>
        <end position="25"/>
    </location>
</feature>
<dbReference type="Gene3D" id="2.60.40.1120">
    <property type="entry name" value="Carboxypeptidase-like, regulatory domain"/>
    <property type="match status" value="3"/>
</dbReference>
<dbReference type="PANTHER" id="PTHR43405">
    <property type="entry name" value="GLYCOSYL HYDROLASE DIGH"/>
    <property type="match status" value="1"/>
</dbReference>
<sequence>MMYFVSQTKRRLTAGLFGAVALVLAACGSSNPPLTGIVTDSYTQKPVAGVTIQVGEASATSDADGKWTINEWENINSLLVQASDYSSATLSLTDKTPVDEQTPVEVNLTIRPNTISGVVLDQYSQQPVAGVTVKAGTSQATSGTDGRYKLTDVAEKAEVVIVATDYTSATATLEKQTSYDVSLRPTSLTGIISDKYSQKPVSGATVSVGSATAQSDAEGRYTVRNIDLTAPVVFSATDYSSQTLDLPQAASLDVVLRPSTVRGSVVDSATGKPLSKGTVIAMVKPFEGADETYPYTGTAVTMARLNSDGSYELTDVPENAQIQVLSPGYRKAWTALSEGKFTADLEAEEFIAKAIYITAATGSSKASLSELFDLVDQTEVNAVVIDIKLDIAGDVGGVGYLSQHPLVLAAETSSDYLDMEWIVAEARKRNIYLIGRMAVMRDNRLADAHPEWAAQSKVTGGVWEDDGGLKWLDPFNPNVTEYNVGIAKEIAAFGFDEVQFDYIRFPSDGSTSNLVFSKPIDPKNNPEVMYEAIGNVLKRAHGDINGSGAFFSIDVFGYATWRNMWEIGQSLEIMADHTDYVCAMVYPSHYDRNELGFDNADAYPYEIVKDSIEKGQKRMEGKYAVQRPWLQAFTATWLDPVTQYGRTEVRAQMQAVAEVEGTYGWILWNAANYYDPDWLD</sequence>
<dbReference type="InterPro" id="IPR025275">
    <property type="entry name" value="DUF4015"/>
</dbReference>
<dbReference type="SUPFAM" id="SSF49464">
    <property type="entry name" value="Carboxypeptidase regulatory domain-like"/>
    <property type="match status" value="4"/>
</dbReference>
<keyword evidence="4" id="KW-1185">Reference proteome</keyword>
<gene>
    <name evidence="3" type="ORF">Hgul01_02204</name>
</gene>
<name>A0ABP9WYZ8_9CHLR</name>
<dbReference type="EMBL" id="BAABRU010000007">
    <property type="protein sequence ID" value="GAA5528404.1"/>
    <property type="molecule type" value="Genomic_DNA"/>
</dbReference>
<dbReference type="InterPro" id="IPR008969">
    <property type="entry name" value="CarboxyPept-like_regulatory"/>
</dbReference>
<evidence type="ECO:0000256" key="1">
    <source>
        <dbReference type="SAM" id="SignalP"/>
    </source>
</evidence>
<organism evidence="3 4">
    <name type="scientific">Herpetosiphon gulosus</name>
    <dbReference type="NCBI Taxonomy" id="1973496"/>
    <lineage>
        <taxon>Bacteria</taxon>
        <taxon>Bacillati</taxon>
        <taxon>Chloroflexota</taxon>
        <taxon>Chloroflexia</taxon>
        <taxon>Herpetosiphonales</taxon>
        <taxon>Herpetosiphonaceae</taxon>
        <taxon>Herpetosiphon</taxon>
    </lineage>
</organism>
<dbReference type="InterPro" id="IPR017853">
    <property type="entry name" value="GH"/>
</dbReference>
<evidence type="ECO:0000313" key="3">
    <source>
        <dbReference type="EMBL" id="GAA5528404.1"/>
    </source>
</evidence>
<dbReference type="SUPFAM" id="SSF51445">
    <property type="entry name" value="(Trans)glycosidases"/>
    <property type="match status" value="1"/>
</dbReference>
<feature type="domain" description="DUF4015" evidence="2">
    <location>
        <begin position="354"/>
        <end position="674"/>
    </location>
</feature>
<evidence type="ECO:0000313" key="4">
    <source>
        <dbReference type="Proteomes" id="UP001428290"/>
    </source>
</evidence>
<comment type="caution">
    <text evidence="3">The sequence shown here is derived from an EMBL/GenBank/DDBJ whole genome shotgun (WGS) entry which is preliminary data.</text>
</comment>
<dbReference type="Proteomes" id="UP001428290">
    <property type="component" value="Unassembled WGS sequence"/>
</dbReference>
<protein>
    <recommendedName>
        <fullName evidence="2">DUF4015 domain-containing protein</fullName>
    </recommendedName>
</protein>
<dbReference type="InterPro" id="IPR052177">
    <property type="entry name" value="Divisome_Glycosyl_Hydrolase"/>
</dbReference>
<evidence type="ECO:0000259" key="2">
    <source>
        <dbReference type="Pfam" id="PF13200"/>
    </source>
</evidence>
<keyword evidence="1" id="KW-0732">Signal</keyword>
<dbReference type="PANTHER" id="PTHR43405:SF1">
    <property type="entry name" value="GLYCOSYL HYDROLASE DIGH"/>
    <property type="match status" value="1"/>
</dbReference>
<dbReference type="Gene3D" id="3.20.20.80">
    <property type="entry name" value="Glycosidases"/>
    <property type="match status" value="1"/>
</dbReference>
<reference evidence="3 4" key="1">
    <citation type="submission" date="2024-02" db="EMBL/GenBank/DDBJ databases">
        <title>Herpetosiphon gulosus NBRC 112829.</title>
        <authorList>
            <person name="Ichikawa N."/>
            <person name="Katano-Makiyama Y."/>
            <person name="Hidaka K."/>
        </authorList>
    </citation>
    <scope>NUCLEOTIDE SEQUENCE [LARGE SCALE GENOMIC DNA]</scope>
    <source>
        <strain evidence="3 4">NBRC 112829</strain>
    </source>
</reference>